<feature type="binding site" evidence="5">
    <location>
        <begin position="191"/>
        <end position="193"/>
    </location>
    <ligand>
        <name>phosphate</name>
        <dbReference type="ChEBI" id="CHEBI:43474"/>
    </ligand>
</feature>
<evidence type="ECO:0000313" key="9">
    <source>
        <dbReference type="Proteomes" id="UP000239352"/>
    </source>
</evidence>
<feature type="domain" description="PBP" evidence="7">
    <location>
        <begin position="47"/>
        <end position="327"/>
    </location>
</feature>
<keyword evidence="9" id="KW-1185">Reference proteome</keyword>
<dbReference type="GO" id="GO:0035435">
    <property type="term" value="P:phosphate ion transmembrane transport"/>
    <property type="evidence" value="ECO:0007669"/>
    <property type="project" value="InterPro"/>
</dbReference>
<accession>A0A2T0GTN2</accession>
<dbReference type="Pfam" id="PF12849">
    <property type="entry name" value="PBP_like_2"/>
    <property type="match status" value="1"/>
</dbReference>
<dbReference type="InterPro" id="IPR024370">
    <property type="entry name" value="PBP_domain"/>
</dbReference>
<evidence type="ECO:0000256" key="5">
    <source>
        <dbReference type="PIRSR" id="PIRSR002756-1"/>
    </source>
</evidence>
<feature type="binding site" evidence="5">
    <location>
        <position position="85"/>
    </location>
    <ligand>
        <name>phosphate</name>
        <dbReference type="ChEBI" id="CHEBI:43474"/>
    </ligand>
</feature>
<name>A0A2T0GTN2_ACTMO</name>
<feature type="region of interest" description="Disordered" evidence="6">
    <location>
        <begin position="214"/>
        <end position="235"/>
    </location>
</feature>
<organism evidence="8 9">
    <name type="scientific">Actinopolyspora mortivallis</name>
    <dbReference type="NCBI Taxonomy" id="33906"/>
    <lineage>
        <taxon>Bacteria</taxon>
        <taxon>Bacillati</taxon>
        <taxon>Actinomycetota</taxon>
        <taxon>Actinomycetes</taxon>
        <taxon>Actinopolysporales</taxon>
        <taxon>Actinopolysporaceae</taxon>
        <taxon>Actinopolyspora</taxon>
    </lineage>
</organism>
<dbReference type="Proteomes" id="UP000239352">
    <property type="component" value="Unassembled WGS sequence"/>
</dbReference>
<feature type="binding site" evidence="5">
    <location>
        <begin position="55"/>
        <end position="57"/>
    </location>
    <ligand>
        <name>phosphate</name>
        <dbReference type="ChEBI" id="CHEBI:43474"/>
    </ligand>
</feature>
<dbReference type="InterPro" id="IPR050962">
    <property type="entry name" value="Phosphate-bind_PstS"/>
</dbReference>
<sequence>MHIGRHRAVLGALAVGVLALSACGTDRNVTNADLNPELRELEVDCGTTSVVAEGSSAQKNAMDVFARDFGVKCPGSHLNYTSSGSGKGVAAFTAGQVDFAGSDEPLTGDEVEAARQRCEGNPAWNIPMVFGPLAVTYNVPGVRDLTLTPEVIAEIYQGRITRWNDPAIERLNPESSLPALDIVPFYRSDESGTSANFQKYLSVATDGLWEGEGKTFRPGRGVGQGRSGTDGVTSSVEQTEGGITYAAWAFPKNVGLDIAAIDSGSGPVELTGESAGRAIESARVSGQGHDLRLDLDSLYGNDAPGVYPIVLATYEIVCSDGYDAPTARSVKAALRVAAHAGAENLEQAGHVPLPPEFRKKVLESVEAIRE</sequence>
<protein>
    <recommendedName>
        <fullName evidence="4">Phosphate-binding protein</fullName>
    </recommendedName>
</protein>
<reference evidence="8 9" key="1">
    <citation type="submission" date="2018-03" db="EMBL/GenBank/DDBJ databases">
        <title>Actinopolyspora mortivallis from Sahara, screening for active biomolecules.</title>
        <authorList>
            <person name="Selama O."/>
            <person name="Wellington E.M.H."/>
            <person name="Hacene H."/>
        </authorList>
    </citation>
    <scope>NUCLEOTIDE SEQUENCE [LARGE SCALE GENOMIC DNA]</scope>
    <source>
        <strain evidence="8 9">M5A</strain>
    </source>
</reference>
<dbReference type="GO" id="GO:0042301">
    <property type="term" value="F:phosphate ion binding"/>
    <property type="evidence" value="ECO:0007669"/>
    <property type="project" value="InterPro"/>
</dbReference>
<dbReference type="NCBIfam" id="TIGR00975">
    <property type="entry name" value="3a0107s03"/>
    <property type="match status" value="1"/>
</dbReference>
<proteinExistence type="inferred from homology"/>
<dbReference type="PROSITE" id="PS51257">
    <property type="entry name" value="PROKAR_LIPOPROTEIN"/>
    <property type="match status" value="1"/>
</dbReference>
<dbReference type="EMBL" id="PVSR01000031">
    <property type="protein sequence ID" value="PRW62469.1"/>
    <property type="molecule type" value="Genomic_DNA"/>
</dbReference>
<dbReference type="Gene3D" id="3.40.190.10">
    <property type="entry name" value="Periplasmic binding protein-like II"/>
    <property type="match status" value="2"/>
</dbReference>
<dbReference type="InParanoid" id="A0A2T0GTN2"/>
<dbReference type="SUPFAM" id="SSF53850">
    <property type="entry name" value="Periplasmic binding protein-like II"/>
    <property type="match status" value="1"/>
</dbReference>
<comment type="caution">
    <text evidence="8">The sequence shown here is derived from an EMBL/GenBank/DDBJ whole genome shotgun (WGS) entry which is preliminary data.</text>
</comment>
<evidence type="ECO:0000256" key="3">
    <source>
        <dbReference type="ARBA" id="ARBA00022592"/>
    </source>
</evidence>
<evidence type="ECO:0000256" key="1">
    <source>
        <dbReference type="ARBA" id="ARBA00008725"/>
    </source>
</evidence>
<feature type="binding site" evidence="5">
    <location>
        <position position="103"/>
    </location>
    <ligand>
        <name>phosphate</name>
        <dbReference type="ChEBI" id="CHEBI:43474"/>
    </ligand>
</feature>
<dbReference type="RefSeq" id="WP_106114599.1">
    <property type="nucleotide sequence ID" value="NZ_PVSR01000031.1"/>
</dbReference>
<dbReference type="GO" id="GO:0043190">
    <property type="term" value="C:ATP-binding cassette (ABC) transporter complex"/>
    <property type="evidence" value="ECO:0007669"/>
    <property type="project" value="InterPro"/>
</dbReference>
<dbReference type="CDD" id="cd13565">
    <property type="entry name" value="PBP2_PstS"/>
    <property type="match status" value="1"/>
</dbReference>
<dbReference type="STRING" id="1050202.GCA_000384035_03914"/>
<evidence type="ECO:0000313" key="8">
    <source>
        <dbReference type="EMBL" id="PRW62469.1"/>
    </source>
</evidence>
<keyword evidence="3 4" id="KW-0592">Phosphate transport</keyword>
<keyword evidence="2 4" id="KW-0813">Transport</keyword>
<gene>
    <name evidence="8" type="primary">pstS</name>
    <name evidence="8" type="ORF">CEP50_15120</name>
</gene>
<evidence type="ECO:0000256" key="2">
    <source>
        <dbReference type="ARBA" id="ARBA00022448"/>
    </source>
</evidence>
<dbReference type="PIRSF" id="PIRSF002756">
    <property type="entry name" value="PstS"/>
    <property type="match status" value="1"/>
</dbReference>
<dbReference type="PANTHER" id="PTHR42996:SF1">
    <property type="entry name" value="PHOSPHATE-BINDING PROTEIN PSTS"/>
    <property type="match status" value="1"/>
</dbReference>
<comment type="similarity">
    <text evidence="1 4">Belongs to the PstS family.</text>
</comment>
<dbReference type="PANTHER" id="PTHR42996">
    <property type="entry name" value="PHOSPHATE-BINDING PROTEIN PSTS"/>
    <property type="match status" value="1"/>
</dbReference>
<dbReference type="AlphaFoldDB" id="A0A2T0GTN2"/>
<evidence type="ECO:0000256" key="6">
    <source>
        <dbReference type="SAM" id="MobiDB-lite"/>
    </source>
</evidence>
<dbReference type="InterPro" id="IPR005673">
    <property type="entry name" value="ABC_phos-bd_PstS"/>
</dbReference>
<evidence type="ECO:0000259" key="7">
    <source>
        <dbReference type="Pfam" id="PF12849"/>
    </source>
</evidence>
<evidence type="ECO:0000256" key="4">
    <source>
        <dbReference type="PIRNR" id="PIRNR002756"/>
    </source>
</evidence>
<dbReference type="FunCoup" id="A0A2T0GTN2">
    <property type="interactions" value="64"/>
</dbReference>